<comment type="caution">
    <text evidence="2">The sequence shown here is derived from an EMBL/GenBank/DDBJ whole genome shotgun (WGS) entry which is preliminary data.</text>
</comment>
<dbReference type="InterPro" id="IPR010978">
    <property type="entry name" value="tRNA-bd_arm"/>
</dbReference>
<evidence type="ECO:0000313" key="2">
    <source>
        <dbReference type="EMBL" id="OTF80401.1"/>
    </source>
</evidence>
<dbReference type="Gene3D" id="1.10.287.40">
    <property type="entry name" value="Serine-tRNA synthetase, tRNA binding domain"/>
    <property type="match status" value="1"/>
</dbReference>
<dbReference type="OrthoDB" id="24683at2759"/>
<organism evidence="2 3">
    <name type="scientific">Euroglyphus maynei</name>
    <name type="common">Mayne's house dust mite</name>
    <dbReference type="NCBI Taxonomy" id="6958"/>
    <lineage>
        <taxon>Eukaryota</taxon>
        <taxon>Metazoa</taxon>
        <taxon>Ecdysozoa</taxon>
        <taxon>Arthropoda</taxon>
        <taxon>Chelicerata</taxon>
        <taxon>Arachnida</taxon>
        <taxon>Acari</taxon>
        <taxon>Acariformes</taxon>
        <taxon>Sarcoptiformes</taxon>
        <taxon>Astigmata</taxon>
        <taxon>Psoroptidia</taxon>
        <taxon>Analgoidea</taxon>
        <taxon>Pyroglyphidae</taxon>
        <taxon>Pyroglyphinae</taxon>
        <taxon>Euroglyphus</taxon>
    </lineage>
</organism>
<gene>
    <name evidence="2" type="ORF">BLA29_006226</name>
</gene>
<dbReference type="Gene3D" id="3.30.930.10">
    <property type="entry name" value="Bira Bifunctional Protein, Domain 2"/>
    <property type="match status" value="1"/>
</dbReference>
<sequence>MSFINKLLTKTTFYRYNSTILSKRFSSSQPSLQSSLYVSAKYGQELSRVLNPTYDVNYINHILENLDTIEQSFRIRNIENHHDYFNDKNKLSKLLNDFIQHLTATESLKKKRNRLLGKMKKSTNNENLQEKYQQFQSNLVETREMLFALEEKIVPFLLSIPCEIEPSIRDEPKIIDRWQSNTSGIGQNYVRLGYLNNLYTRSIVGPGANYLHGQGALLYYGLIDMFSHSLNESGYILVNGLDLVKSALIECVNYRTYYEDPYRLRLASNQSEINQRLHLVGDGSLESFCAWLSKQDIDRGHFYQIGSTYNHHSDRIEQNHIIRATILSDPRESSKAMNELYQ</sequence>
<dbReference type="GO" id="GO:0016874">
    <property type="term" value="F:ligase activity"/>
    <property type="evidence" value="ECO:0007669"/>
    <property type="project" value="UniProtKB-KW"/>
</dbReference>
<name>A0A1Y3BHJ2_EURMA</name>
<keyword evidence="1" id="KW-0175">Coiled coil</keyword>
<accession>A0A1Y3BHJ2</accession>
<evidence type="ECO:0000313" key="3">
    <source>
        <dbReference type="Proteomes" id="UP000194236"/>
    </source>
</evidence>
<dbReference type="InterPro" id="IPR042103">
    <property type="entry name" value="SerRS_1_N_sf"/>
</dbReference>
<dbReference type="EMBL" id="MUJZ01018359">
    <property type="protein sequence ID" value="OTF80401.1"/>
    <property type="molecule type" value="Genomic_DNA"/>
</dbReference>
<proteinExistence type="predicted"/>
<dbReference type="SUPFAM" id="SSF46589">
    <property type="entry name" value="tRNA-binding arm"/>
    <property type="match status" value="1"/>
</dbReference>
<dbReference type="GO" id="GO:0000166">
    <property type="term" value="F:nucleotide binding"/>
    <property type="evidence" value="ECO:0007669"/>
    <property type="project" value="InterPro"/>
</dbReference>
<dbReference type="Proteomes" id="UP000194236">
    <property type="component" value="Unassembled WGS sequence"/>
</dbReference>
<evidence type="ECO:0000256" key="1">
    <source>
        <dbReference type="SAM" id="Coils"/>
    </source>
</evidence>
<dbReference type="AlphaFoldDB" id="A0A1Y3BHJ2"/>
<feature type="non-terminal residue" evidence="2">
    <location>
        <position position="342"/>
    </location>
</feature>
<protein>
    <submittedName>
        <fullName evidence="2">Serine-tRNA ligase-like protein</fullName>
    </submittedName>
</protein>
<reference evidence="2 3" key="1">
    <citation type="submission" date="2017-03" db="EMBL/GenBank/DDBJ databases">
        <title>Genome Survey of Euroglyphus maynei.</title>
        <authorList>
            <person name="Arlian L.G."/>
            <person name="Morgan M.S."/>
            <person name="Rider S.D."/>
        </authorList>
    </citation>
    <scope>NUCLEOTIDE SEQUENCE [LARGE SCALE GENOMIC DNA]</scope>
    <source>
        <strain evidence="2">Arlian Lab</strain>
        <tissue evidence="2">Whole body</tissue>
    </source>
</reference>
<keyword evidence="3" id="KW-1185">Reference proteome</keyword>
<feature type="coiled-coil region" evidence="1">
    <location>
        <begin position="118"/>
        <end position="152"/>
    </location>
</feature>
<dbReference type="InterPro" id="IPR045864">
    <property type="entry name" value="aa-tRNA-synth_II/BPL/LPL"/>
</dbReference>
<keyword evidence="2" id="KW-0436">Ligase</keyword>